<organism evidence="1 2">
    <name type="scientific">Nocardia africana</name>
    <dbReference type="NCBI Taxonomy" id="134964"/>
    <lineage>
        <taxon>Bacteria</taxon>
        <taxon>Bacillati</taxon>
        <taxon>Actinomycetota</taxon>
        <taxon>Actinomycetes</taxon>
        <taxon>Mycobacteriales</taxon>
        <taxon>Nocardiaceae</taxon>
        <taxon>Nocardia</taxon>
    </lineage>
</organism>
<gene>
    <name evidence="1" type="ORF">NCTC13184_04188</name>
</gene>
<reference evidence="1 2" key="1">
    <citation type="submission" date="2018-06" db="EMBL/GenBank/DDBJ databases">
        <authorList>
            <consortium name="Pathogen Informatics"/>
            <person name="Doyle S."/>
        </authorList>
    </citation>
    <scope>NUCLEOTIDE SEQUENCE [LARGE SCALE GENOMIC DNA]</scope>
    <source>
        <strain evidence="1 2">NCTC13184</strain>
    </source>
</reference>
<evidence type="ECO:0000313" key="1">
    <source>
        <dbReference type="EMBL" id="SUA45664.1"/>
    </source>
</evidence>
<dbReference type="AlphaFoldDB" id="A0A378WZ38"/>
<dbReference type="PANTHER" id="PTHR39328">
    <property type="entry name" value="BLL2871 PROTEIN"/>
    <property type="match status" value="1"/>
</dbReference>
<sequence>MTYSIVARDGETGHLGVGAQSHFLGVGRLAGWLEPGVGAVATQAFVNTDFGPFALEGLRRGEACADILRSLIGSDEMAGFRQLALVAADGTVSVHTGDRCVPAAAHRVGDGVAVQGNMLASPAVLDAMLSAYENAEGELADKILAALAAGENAGGDARGSQSAFIRVVTGVRSVHPWRESLVDIRVDDHEDPIGELMRLLPRARAFDSVGSVMFAPRVMIGAFQDVSELELERSLEGLEAAAKVLDDNNEAAFWRAVLLARAGRTGEAADAFTELFSSADYLRPFLKSVGAAGIIHEVEQYL</sequence>
<dbReference type="Proteomes" id="UP000255082">
    <property type="component" value="Unassembled WGS sequence"/>
</dbReference>
<dbReference type="OrthoDB" id="9790012at2"/>
<dbReference type="InterPro" id="IPR010430">
    <property type="entry name" value="DUF1028"/>
</dbReference>
<accession>A0A378WZ38</accession>
<dbReference type="Gene3D" id="3.60.20.10">
    <property type="entry name" value="Glutamine Phosphoribosylpyrophosphate, subunit 1, domain 1"/>
    <property type="match status" value="1"/>
</dbReference>
<name>A0A378WZ38_9NOCA</name>
<dbReference type="Pfam" id="PF06267">
    <property type="entry name" value="DUF1028"/>
    <property type="match status" value="1"/>
</dbReference>
<evidence type="ECO:0000313" key="2">
    <source>
        <dbReference type="Proteomes" id="UP000255082"/>
    </source>
</evidence>
<dbReference type="InterPro" id="IPR029055">
    <property type="entry name" value="Ntn_hydrolases_N"/>
</dbReference>
<dbReference type="EMBL" id="UGRU01000001">
    <property type="protein sequence ID" value="SUA45664.1"/>
    <property type="molecule type" value="Genomic_DNA"/>
</dbReference>
<dbReference type="RefSeq" id="WP_062968583.1">
    <property type="nucleotide sequence ID" value="NZ_JAJFOE010000001.1"/>
</dbReference>
<dbReference type="SUPFAM" id="SSF56235">
    <property type="entry name" value="N-terminal nucleophile aminohydrolases (Ntn hydrolases)"/>
    <property type="match status" value="1"/>
</dbReference>
<protein>
    <submittedName>
        <fullName evidence="1">Family of uncharacterized function (DUF1028)</fullName>
    </submittedName>
</protein>
<proteinExistence type="predicted"/>
<dbReference type="PANTHER" id="PTHR39328:SF1">
    <property type="entry name" value="BLL2871 PROTEIN"/>
    <property type="match status" value="1"/>
</dbReference>